<dbReference type="AlphaFoldDB" id="A0A174AS63"/>
<reference evidence="2 3" key="1">
    <citation type="submission" date="2015-09" db="EMBL/GenBank/DDBJ databases">
        <authorList>
            <consortium name="Pathogen Informatics"/>
        </authorList>
    </citation>
    <scope>NUCLEOTIDE SEQUENCE [LARGE SCALE GENOMIC DNA]</scope>
    <source>
        <strain evidence="2 3">2789STDY5834861</strain>
    </source>
</reference>
<sequence length="490" mass="55985">MIPYKQLSLADIFSDCHEKFENDKPAFLSLLETHIDIDELIPISFRNHFYASTGRTRKYPLQAFLWALIIQRIFSIPTDQLLLTFLAYSKSLREFCGFTKVPDASKITRFKQDFLDDLQLVFDNLVDVTEPICQAIDSAKADMTIFDSSGIEAFVTENNPKYANRIIKQLKAYAKAQGFDKSYDPYKAAYGSMPSHASANPEIKQLYINGHFCYVFKFGIVTNGLGIIRHISFYNKNFMASHPDIVVEKKSDSPDEDKCVHDSKLLIPTLKDFFSKHPLINPKTFLGDAAFDTAQLYKSLLTGDTFGNDKHFSKAYIPLNARSGLENLDCSINEDGIPCCPHDPSLQMKYEGTSKLHSGVTRYKFVCPRMKWIYDKSTQKSHRHCFCDNPCTSSKCGRMVYIYPEKDLRAYPGTIRGTEKWDDTYKIRTVVERDINHIKDNLCLAGRRTQNERTLHADLILAGITQLITVVLADKINHHEYIRSIKPLIA</sequence>
<evidence type="ECO:0000313" key="3">
    <source>
        <dbReference type="Proteomes" id="UP000095645"/>
    </source>
</evidence>
<dbReference type="EMBL" id="CYZP01000009">
    <property type="protein sequence ID" value="CUN90360.1"/>
    <property type="molecule type" value="Genomic_DNA"/>
</dbReference>
<dbReference type="RefSeq" id="WP_055057835.1">
    <property type="nucleotide sequence ID" value="NZ_CYZP01000009.1"/>
</dbReference>
<dbReference type="Proteomes" id="UP000095645">
    <property type="component" value="Unassembled WGS sequence"/>
</dbReference>
<organism evidence="2 3">
    <name type="scientific">Blautia obeum</name>
    <dbReference type="NCBI Taxonomy" id="40520"/>
    <lineage>
        <taxon>Bacteria</taxon>
        <taxon>Bacillati</taxon>
        <taxon>Bacillota</taxon>
        <taxon>Clostridia</taxon>
        <taxon>Lachnospirales</taxon>
        <taxon>Lachnospiraceae</taxon>
        <taxon>Blautia</taxon>
    </lineage>
</organism>
<accession>A0A174AS63</accession>
<name>A0A174AS63_9FIRM</name>
<evidence type="ECO:0000313" key="2">
    <source>
        <dbReference type="EMBL" id="CUN90360.1"/>
    </source>
</evidence>
<gene>
    <name evidence="2" type="ORF">ERS852476_01387</name>
</gene>
<protein>
    <submittedName>
        <fullName evidence="2">Transposase domain (DUF772)</fullName>
    </submittedName>
</protein>
<proteinExistence type="predicted"/>
<feature type="domain" description="Transposase InsH N-terminal" evidence="1">
    <location>
        <begin position="19"/>
        <end position="112"/>
    </location>
</feature>
<evidence type="ECO:0000259" key="1">
    <source>
        <dbReference type="Pfam" id="PF05598"/>
    </source>
</evidence>
<dbReference type="Pfam" id="PF05598">
    <property type="entry name" value="DUF772"/>
    <property type="match status" value="1"/>
</dbReference>
<dbReference type="InterPro" id="IPR008490">
    <property type="entry name" value="Transposase_InsH_N"/>
</dbReference>